<accession>A0A6A6F740</accession>
<feature type="compositionally biased region" description="Polar residues" evidence="1">
    <location>
        <begin position="1"/>
        <end position="16"/>
    </location>
</feature>
<keyword evidence="3" id="KW-1185">Reference proteome</keyword>
<evidence type="ECO:0000256" key="1">
    <source>
        <dbReference type="SAM" id="MobiDB-lite"/>
    </source>
</evidence>
<sequence>MTSADILTSSMRSPPTTDERASHQHVSTDGITIRFKILPFQTSEQSTSSTRRRKVEVAHGDRSAGATEKTSNSSQDIIQEHPHQDPVSSGILPATATSAKDSLEISQRPQWRESCVAYSQHPTLPLSQRQTIALSQHSKQSKTREHDCLLPGRVCKPTGLGRDNLGRVSQQKTVPPEGLSRLADELAKLKAPEEYCQDVLGLVHALLPAVECDCAAGSC</sequence>
<proteinExistence type="predicted"/>
<organism evidence="2 3">
    <name type="scientific">Cercospora zeae-maydis SCOH1-5</name>
    <dbReference type="NCBI Taxonomy" id="717836"/>
    <lineage>
        <taxon>Eukaryota</taxon>
        <taxon>Fungi</taxon>
        <taxon>Dikarya</taxon>
        <taxon>Ascomycota</taxon>
        <taxon>Pezizomycotina</taxon>
        <taxon>Dothideomycetes</taxon>
        <taxon>Dothideomycetidae</taxon>
        <taxon>Mycosphaerellales</taxon>
        <taxon>Mycosphaerellaceae</taxon>
        <taxon>Cercospora</taxon>
    </lineage>
</organism>
<protein>
    <submittedName>
        <fullName evidence="2">Uncharacterized protein</fullName>
    </submittedName>
</protein>
<dbReference type="EMBL" id="ML992686">
    <property type="protein sequence ID" value="KAF2209626.1"/>
    <property type="molecule type" value="Genomic_DNA"/>
</dbReference>
<evidence type="ECO:0000313" key="2">
    <source>
        <dbReference type="EMBL" id="KAF2209626.1"/>
    </source>
</evidence>
<reference evidence="2" key="1">
    <citation type="journal article" date="2020" name="Stud. Mycol.">
        <title>101 Dothideomycetes genomes: a test case for predicting lifestyles and emergence of pathogens.</title>
        <authorList>
            <person name="Haridas S."/>
            <person name="Albert R."/>
            <person name="Binder M."/>
            <person name="Bloem J."/>
            <person name="Labutti K."/>
            <person name="Salamov A."/>
            <person name="Andreopoulos B."/>
            <person name="Baker S."/>
            <person name="Barry K."/>
            <person name="Bills G."/>
            <person name="Bluhm B."/>
            <person name="Cannon C."/>
            <person name="Castanera R."/>
            <person name="Culley D."/>
            <person name="Daum C."/>
            <person name="Ezra D."/>
            <person name="Gonzalez J."/>
            <person name="Henrissat B."/>
            <person name="Kuo A."/>
            <person name="Liang C."/>
            <person name="Lipzen A."/>
            <person name="Lutzoni F."/>
            <person name="Magnuson J."/>
            <person name="Mondo S."/>
            <person name="Nolan M."/>
            <person name="Ohm R."/>
            <person name="Pangilinan J."/>
            <person name="Park H.-J."/>
            <person name="Ramirez L."/>
            <person name="Alfaro M."/>
            <person name="Sun H."/>
            <person name="Tritt A."/>
            <person name="Yoshinaga Y."/>
            <person name="Zwiers L.-H."/>
            <person name="Turgeon B."/>
            <person name="Goodwin S."/>
            <person name="Spatafora J."/>
            <person name="Crous P."/>
            <person name="Grigoriev I."/>
        </authorList>
    </citation>
    <scope>NUCLEOTIDE SEQUENCE</scope>
    <source>
        <strain evidence="2">SCOH1-5</strain>
    </source>
</reference>
<dbReference type="Proteomes" id="UP000799539">
    <property type="component" value="Unassembled WGS sequence"/>
</dbReference>
<evidence type="ECO:0000313" key="3">
    <source>
        <dbReference type="Proteomes" id="UP000799539"/>
    </source>
</evidence>
<name>A0A6A6F740_9PEZI</name>
<gene>
    <name evidence="2" type="ORF">CERZMDRAFT_86934</name>
</gene>
<dbReference type="AlphaFoldDB" id="A0A6A6F740"/>
<feature type="region of interest" description="Disordered" evidence="1">
    <location>
        <begin position="1"/>
        <end position="75"/>
    </location>
</feature>